<dbReference type="Proteomes" id="UP001163324">
    <property type="component" value="Chromosome 11"/>
</dbReference>
<reference evidence="1" key="1">
    <citation type="submission" date="2022-10" db="EMBL/GenBank/DDBJ databases">
        <title>Complete Genome of Trichothecium roseum strain YXFP-22015, a Plant Pathogen Isolated from Citrus.</title>
        <authorList>
            <person name="Wang Y."/>
            <person name="Zhu L."/>
        </authorList>
    </citation>
    <scope>NUCLEOTIDE SEQUENCE</scope>
    <source>
        <strain evidence="1">YXFP-22015</strain>
    </source>
</reference>
<comment type="caution">
    <text evidence="1">The sequence shown here is derived from an EMBL/GenBank/DDBJ whole genome shotgun (WGS) entry which is preliminary data.</text>
</comment>
<gene>
    <name evidence="1" type="ORF">N3K66_009091</name>
</gene>
<evidence type="ECO:0000313" key="2">
    <source>
        <dbReference type="Proteomes" id="UP001163324"/>
    </source>
</evidence>
<sequence length="208" mass="23865">MASTVPVVFVLGCPGSGKTTLSALLTRDFPVKHISVGDLLRRIKNDTTHSQSGVIAPMLNRQELIDGNLLIPIIRSELEKIETLEPERRAVLVDGFPRNLAQLRIFEAEFEKPMVVLLFNCRAEIAKERYLTRNLEGRQTDDATMFEKRHGEFLRENEAIVHEYRERKLLIELDTSSKTDESYARLCNRLGGDIRWAKVHRQPSHAFR</sequence>
<name>A0ACC0UR74_9HYPO</name>
<keyword evidence="2" id="KW-1185">Reference proteome</keyword>
<evidence type="ECO:0000313" key="1">
    <source>
        <dbReference type="EMBL" id="KAI9896022.1"/>
    </source>
</evidence>
<protein>
    <submittedName>
        <fullName evidence="1">Uncharacterized protein</fullName>
    </submittedName>
</protein>
<dbReference type="EMBL" id="CM047950">
    <property type="protein sequence ID" value="KAI9896022.1"/>
    <property type="molecule type" value="Genomic_DNA"/>
</dbReference>
<proteinExistence type="predicted"/>
<organism evidence="1 2">
    <name type="scientific">Trichothecium roseum</name>
    <dbReference type="NCBI Taxonomy" id="47278"/>
    <lineage>
        <taxon>Eukaryota</taxon>
        <taxon>Fungi</taxon>
        <taxon>Dikarya</taxon>
        <taxon>Ascomycota</taxon>
        <taxon>Pezizomycotina</taxon>
        <taxon>Sordariomycetes</taxon>
        <taxon>Hypocreomycetidae</taxon>
        <taxon>Hypocreales</taxon>
        <taxon>Hypocreales incertae sedis</taxon>
        <taxon>Trichothecium</taxon>
    </lineage>
</organism>
<accession>A0ACC0UR74</accession>